<name>A0A8S9N2T7_BRACR</name>
<gene>
    <name evidence="1" type="ORF">F2Q69_00052520</name>
</gene>
<evidence type="ECO:0000313" key="2">
    <source>
        <dbReference type="Proteomes" id="UP000712600"/>
    </source>
</evidence>
<organism evidence="1 2">
    <name type="scientific">Brassica cretica</name>
    <name type="common">Mustard</name>
    <dbReference type="NCBI Taxonomy" id="69181"/>
    <lineage>
        <taxon>Eukaryota</taxon>
        <taxon>Viridiplantae</taxon>
        <taxon>Streptophyta</taxon>
        <taxon>Embryophyta</taxon>
        <taxon>Tracheophyta</taxon>
        <taxon>Spermatophyta</taxon>
        <taxon>Magnoliopsida</taxon>
        <taxon>eudicotyledons</taxon>
        <taxon>Gunneridae</taxon>
        <taxon>Pentapetalae</taxon>
        <taxon>rosids</taxon>
        <taxon>malvids</taxon>
        <taxon>Brassicales</taxon>
        <taxon>Brassicaceae</taxon>
        <taxon>Brassiceae</taxon>
        <taxon>Brassica</taxon>
    </lineage>
</organism>
<dbReference type="EMBL" id="QGKX02002183">
    <property type="protein sequence ID" value="KAF3487727.1"/>
    <property type="molecule type" value="Genomic_DNA"/>
</dbReference>
<comment type="caution">
    <text evidence="1">The sequence shown here is derived from an EMBL/GenBank/DDBJ whole genome shotgun (WGS) entry which is preliminary data.</text>
</comment>
<evidence type="ECO:0000313" key="1">
    <source>
        <dbReference type="EMBL" id="KAF3487727.1"/>
    </source>
</evidence>
<protein>
    <submittedName>
        <fullName evidence="1">Uncharacterized protein</fullName>
    </submittedName>
</protein>
<proteinExistence type="predicted"/>
<reference evidence="1" key="1">
    <citation type="submission" date="2019-12" db="EMBL/GenBank/DDBJ databases">
        <title>Genome sequencing and annotation of Brassica cretica.</title>
        <authorList>
            <person name="Studholme D.J."/>
            <person name="Sarris P."/>
        </authorList>
    </citation>
    <scope>NUCLEOTIDE SEQUENCE</scope>
    <source>
        <strain evidence="1">PFS-109/04</strain>
        <tissue evidence="1">Leaf</tissue>
    </source>
</reference>
<dbReference type="AlphaFoldDB" id="A0A8S9N2T7"/>
<sequence length="420" mass="47512">MKNGEMKQSKKLLEDIARIAWNCLTVFPSQEGKSRLHLWIRTCRVLDIWSHHRRILRQCPQESPLANGQKCLMLLGASLATVKSPEQIGGVGHRSHRSHRVARQKMLSKEMISGILDKISQAAREESQSVSWIRWYKAQFIQLAVGSKSVSGGSVIAEQFDQMVEQRSKDICVDSLSNHGFRRRVLLKCAAVQSDAQVQSVQEHQAVKMKNGEMKQSKKLLEDIARIAWNCLTVFPSQEGKSRLHLWIRTCRVLDIWSHHRRILRQCPQESPLANGHILIDGQKCLMLLGASLATVKSPEQIGGVGHRSHRSHRVARQKMLSKEMILGILDKISQAAREESQGVSWIRWYKAQFIQLAVGSKFVSGGSVIAEQFDQMVEQRSKDICDDSLSNHGFRRRVLLKCAAVQSDAQVQSVQEHQG</sequence>
<dbReference type="Proteomes" id="UP000712600">
    <property type="component" value="Unassembled WGS sequence"/>
</dbReference>
<accession>A0A8S9N2T7</accession>